<evidence type="ECO:0000256" key="5">
    <source>
        <dbReference type="ARBA" id="ARBA00022741"/>
    </source>
</evidence>
<feature type="region of interest" description="Disordered" evidence="13">
    <location>
        <begin position="679"/>
        <end position="699"/>
    </location>
</feature>
<dbReference type="SUPFAM" id="SSF75553">
    <property type="entry name" value="Smc hinge domain"/>
    <property type="match status" value="1"/>
</dbReference>
<keyword evidence="7" id="KW-0067">ATP-binding</keyword>
<comment type="subcellular location">
    <subcellularLocation>
        <location evidence="2">Chromosome</location>
    </subcellularLocation>
    <subcellularLocation>
        <location evidence="1">Nucleus</location>
    </subcellularLocation>
</comment>
<dbReference type="AlphaFoldDB" id="A0A9N8K8E1"/>
<evidence type="ECO:0000313" key="16">
    <source>
        <dbReference type="EMBL" id="CAD0106946.1"/>
    </source>
</evidence>
<dbReference type="PANTHER" id="PTHR19306:SF6">
    <property type="entry name" value="STRUCTURAL MAINTENANCE OF CHROMOSOMES PROTEIN 6"/>
    <property type="match status" value="1"/>
</dbReference>
<accession>A0A9N8K8E1</accession>
<dbReference type="InterPro" id="IPR010935">
    <property type="entry name" value="SMC_hinge"/>
</dbReference>
<evidence type="ECO:0000256" key="7">
    <source>
        <dbReference type="ARBA" id="ARBA00022840"/>
    </source>
</evidence>
<feature type="coiled-coil region" evidence="12">
    <location>
        <begin position="268"/>
        <end position="309"/>
    </location>
</feature>
<evidence type="ECO:0008006" key="18">
    <source>
        <dbReference type="Google" id="ProtNLM"/>
    </source>
</evidence>
<feature type="coiled-coil region" evidence="12">
    <location>
        <begin position="714"/>
        <end position="950"/>
    </location>
</feature>
<evidence type="ECO:0000259" key="14">
    <source>
        <dbReference type="Pfam" id="PF06470"/>
    </source>
</evidence>
<keyword evidence="9" id="KW-0233">DNA recombination</keyword>
<dbReference type="Proteomes" id="UP000745764">
    <property type="component" value="Unassembled WGS sequence"/>
</dbReference>
<evidence type="ECO:0000256" key="2">
    <source>
        <dbReference type="ARBA" id="ARBA00004286"/>
    </source>
</evidence>
<dbReference type="GO" id="GO:0030915">
    <property type="term" value="C:Smc5-Smc6 complex"/>
    <property type="evidence" value="ECO:0007669"/>
    <property type="project" value="TreeGrafter"/>
</dbReference>
<dbReference type="InterPro" id="IPR038729">
    <property type="entry name" value="Rad50/SbcC_AAA"/>
</dbReference>
<dbReference type="GO" id="GO:0035861">
    <property type="term" value="C:site of double-strand break"/>
    <property type="evidence" value="ECO:0007669"/>
    <property type="project" value="TreeGrafter"/>
</dbReference>
<dbReference type="InterPro" id="IPR036277">
    <property type="entry name" value="SMC_hinge_sf"/>
</dbReference>
<evidence type="ECO:0000259" key="15">
    <source>
        <dbReference type="Pfam" id="PF13476"/>
    </source>
</evidence>
<comment type="similarity">
    <text evidence="3">Belongs to the SMC family. SMC6 subfamily.</text>
</comment>
<dbReference type="EMBL" id="CAINUL010000001">
    <property type="protein sequence ID" value="CAD0106946.1"/>
    <property type="molecule type" value="Genomic_DNA"/>
</dbReference>
<keyword evidence="6" id="KW-0227">DNA damage</keyword>
<dbReference type="GO" id="GO:0051276">
    <property type="term" value="P:chromosome organization"/>
    <property type="evidence" value="ECO:0007669"/>
    <property type="project" value="InterPro"/>
</dbReference>
<keyword evidence="10" id="KW-0234">DNA repair</keyword>
<dbReference type="SUPFAM" id="SSF52540">
    <property type="entry name" value="P-loop containing nucleoside triphosphate hydrolases"/>
    <property type="match status" value="2"/>
</dbReference>
<feature type="coiled-coil region" evidence="12">
    <location>
        <begin position="335"/>
        <end position="362"/>
    </location>
</feature>
<evidence type="ECO:0000256" key="13">
    <source>
        <dbReference type="SAM" id="MobiDB-lite"/>
    </source>
</evidence>
<evidence type="ECO:0000256" key="11">
    <source>
        <dbReference type="ARBA" id="ARBA00023242"/>
    </source>
</evidence>
<keyword evidence="5" id="KW-0547">Nucleotide-binding</keyword>
<feature type="region of interest" description="Disordered" evidence="13">
    <location>
        <begin position="1"/>
        <end position="47"/>
    </location>
</feature>
<feature type="region of interest" description="Disordered" evidence="13">
    <location>
        <begin position="405"/>
        <end position="436"/>
    </location>
</feature>
<feature type="compositionally biased region" description="Polar residues" evidence="13">
    <location>
        <begin position="424"/>
        <end position="433"/>
    </location>
</feature>
<keyword evidence="11" id="KW-0539">Nucleus</keyword>
<dbReference type="InterPro" id="IPR027417">
    <property type="entry name" value="P-loop_NTPase"/>
</dbReference>
<evidence type="ECO:0000256" key="6">
    <source>
        <dbReference type="ARBA" id="ARBA00022763"/>
    </source>
</evidence>
<evidence type="ECO:0000313" key="17">
    <source>
        <dbReference type="Proteomes" id="UP000745764"/>
    </source>
</evidence>
<dbReference type="GO" id="GO:0000724">
    <property type="term" value="P:double-strand break repair via homologous recombination"/>
    <property type="evidence" value="ECO:0007669"/>
    <property type="project" value="TreeGrafter"/>
</dbReference>
<evidence type="ECO:0000256" key="3">
    <source>
        <dbReference type="ARBA" id="ARBA00006793"/>
    </source>
</evidence>
<dbReference type="PANTHER" id="PTHR19306">
    <property type="entry name" value="STRUCTURAL MAINTENANCE OF CHROMOSOMES 5,6 SMC5, SMC6"/>
    <property type="match status" value="1"/>
</dbReference>
<keyword evidence="8 12" id="KW-0175">Coiled coil</keyword>
<sequence>MANKRRHGPDDDDADTHSSPPSSPKRPRIDGQRTEETPFETDEVDGGYTYQYHSHVNEDHSLHLDVSSDEAEDPESEIRATQLVQRHYQRNKENRAAEQGIIEEVYMENFMCHSKLRIQLGPLINFIIGHNGSGKSAILTALTICLGVKAAQTNRAGSLKNFIKSGEEHAYVAVKIKNDGDMAYQSGDYGKSIIVERHFSQTGSGFKIKNAEGKIMSTKKAELENIVDFFALQLDNPMNVLSQDKAREFLSGSSPHDKYKFFIKGTQLEQLDSDYRILESQLDDTEHRCELAETDLEVLGGKAREAERKKKMIDRSLTMNEKINQLRWQHAWAQVEEQERELEKMEDQIRQVDNKITMQQAQADQASKLYDESHSTREANASVITDLEEQLGPLQDNHKEVKSIFDSRKSDMQDKKAEQRSIKQDMTTSQTNMKKLDDKIDAERARLENANGPAHAQKVSDLEDARSQLDDIKQQEERHAAQKTQIERSVVEAQNEVNNARGQGLQQKKRAVEEAEGMLQRLRTDQGQQARAYPPQIHNVLRQIKNEPGFTQQPVGPFGMHVRLLKPEWGAIIETICGDNLNSFVVRNPQDSTLLRKILRQHNCQVQVVINNGNHIDTSRNEPEQHLDTVLRVLEIDNDAVRNCLIINQTIDQTVLIPDMETANQFAQSRPRNVRSTICHHPHQRGYGNRYAPTRSGGLSMGPVKPWPGQMRMKTSLEAQMNMAQERLNNAKRDLQETENRVRTLEAVFNRAKQAKTRYDRDTANIRQQRQRCEDRIEQLQGELDADAANDTGVLEELRAQYNEAEQALQAAKDTMMDSVNAMDKLGEENRQIKQQLDAATKEVEEAEARLTKAQKRLEDKTTQREFALRKKNEALEMVDLARQEKAHLEEQRVEQERLINEEYLPGAEQVSRRITVEPGHTVEVLDQKLERLEKELRQQQDSIGGSREEIYKAWRAAHKKFANAQRALNSKKDVAKKLKAALIYRKNRWKLFRKHITTRAKITFSYLLSERNFRGRILVHHVDKTLDISVEPDISKNSDKGRQTKTLSGGEKSFSTICLLLSIWEAMGSPIRCLDEFDVFMDSANREISMKMMIQAARRSVGRQFVLITPQAMGKYTEGVQDVSVHKMADPERGQTTLNFGAA</sequence>
<feature type="compositionally biased region" description="Basic and acidic residues" evidence="13">
    <location>
        <begin position="405"/>
        <end position="423"/>
    </location>
</feature>
<protein>
    <recommendedName>
        <fullName evidence="18">DNA repair protein</fullName>
    </recommendedName>
</protein>
<dbReference type="GO" id="GO:0005634">
    <property type="term" value="C:nucleus"/>
    <property type="evidence" value="ECO:0007669"/>
    <property type="project" value="UniProtKB-SubCell"/>
</dbReference>
<dbReference type="GO" id="GO:0016887">
    <property type="term" value="F:ATP hydrolysis activity"/>
    <property type="evidence" value="ECO:0007669"/>
    <property type="project" value="InterPro"/>
</dbReference>
<feature type="domain" description="Rad50/SbcC-type AAA" evidence="15">
    <location>
        <begin position="105"/>
        <end position="356"/>
    </location>
</feature>
<keyword evidence="17" id="KW-1185">Reference proteome</keyword>
<evidence type="ECO:0000256" key="8">
    <source>
        <dbReference type="ARBA" id="ARBA00023054"/>
    </source>
</evidence>
<organism evidence="16 17">
    <name type="scientific">Aureobasidium uvarum</name>
    <dbReference type="NCBI Taxonomy" id="2773716"/>
    <lineage>
        <taxon>Eukaryota</taxon>
        <taxon>Fungi</taxon>
        <taxon>Dikarya</taxon>
        <taxon>Ascomycota</taxon>
        <taxon>Pezizomycotina</taxon>
        <taxon>Dothideomycetes</taxon>
        <taxon>Dothideomycetidae</taxon>
        <taxon>Dothideales</taxon>
        <taxon>Saccotheciaceae</taxon>
        <taxon>Aureobasidium</taxon>
    </lineage>
</organism>
<dbReference type="OrthoDB" id="10072614at2759"/>
<feature type="domain" description="SMC hinge" evidence="14">
    <location>
        <begin position="566"/>
        <end position="666"/>
    </location>
</feature>
<dbReference type="Pfam" id="PF13476">
    <property type="entry name" value="AAA_23"/>
    <property type="match status" value="1"/>
</dbReference>
<evidence type="ECO:0000256" key="9">
    <source>
        <dbReference type="ARBA" id="ARBA00023172"/>
    </source>
</evidence>
<dbReference type="GO" id="GO:0003684">
    <property type="term" value="F:damaged DNA binding"/>
    <property type="evidence" value="ECO:0007669"/>
    <property type="project" value="TreeGrafter"/>
</dbReference>
<dbReference type="Gene3D" id="3.40.50.300">
    <property type="entry name" value="P-loop containing nucleotide triphosphate hydrolases"/>
    <property type="match status" value="2"/>
</dbReference>
<reference evidence="16" key="1">
    <citation type="submission" date="2020-06" db="EMBL/GenBank/DDBJ databases">
        <authorList>
            <person name="Onetto C."/>
        </authorList>
    </citation>
    <scope>NUCLEOTIDE SEQUENCE</scope>
</reference>
<name>A0A9N8K8E1_9PEZI</name>
<proteinExistence type="inferred from homology"/>
<keyword evidence="4" id="KW-0158">Chromosome</keyword>
<evidence type="ECO:0000256" key="1">
    <source>
        <dbReference type="ARBA" id="ARBA00004123"/>
    </source>
</evidence>
<dbReference type="Pfam" id="PF06470">
    <property type="entry name" value="SMC_hinge"/>
    <property type="match status" value="1"/>
</dbReference>
<feature type="compositionally biased region" description="Basic and acidic residues" evidence="13">
    <location>
        <begin position="27"/>
        <end position="36"/>
    </location>
</feature>
<feature type="coiled-coil region" evidence="12">
    <location>
        <begin position="455"/>
        <end position="525"/>
    </location>
</feature>
<gene>
    <name evidence="16" type="ORF">AWRI4620_LOCUS1201</name>
</gene>
<evidence type="ECO:0000256" key="4">
    <source>
        <dbReference type="ARBA" id="ARBA00022454"/>
    </source>
</evidence>
<dbReference type="GO" id="GO:0003697">
    <property type="term" value="F:single-stranded DNA binding"/>
    <property type="evidence" value="ECO:0007669"/>
    <property type="project" value="TreeGrafter"/>
</dbReference>
<dbReference type="GO" id="GO:0005524">
    <property type="term" value="F:ATP binding"/>
    <property type="evidence" value="ECO:0007669"/>
    <property type="project" value="UniProtKB-KW"/>
</dbReference>
<evidence type="ECO:0000256" key="10">
    <source>
        <dbReference type="ARBA" id="ARBA00023204"/>
    </source>
</evidence>
<comment type="caution">
    <text evidence="16">The sequence shown here is derived from an EMBL/GenBank/DDBJ whole genome shotgun (WGS) entry which is preliminary data.</text>
</comment>
<evidence type="ECO:0000256" key="12">
    <source>
        <dbReference type="SAM" id="Coils"/>
    </source>
</evidence>